<dbReference type="Pfam" id="PF12833">
    <property type="entry name" value="HTH_18"/>
    <property type="match status" value="1"/>
</dbReference>
<comment type="catalytic activity">
    <reaction evidence="1">
        <text>ATP + protein L-histidine = ADP + protein N-phospho-L-histidine.</text>
        <dbReference type="EC" id="2.7.13.3"/>
    </reaction>
</comment>
<dbReference type="GO" id="GO:0000155">
    <property type="term" value="F:phosphorelay sensor kinase activity"/>
    <property type="evidence" value="ECO:0007669"/>
    <property type="project" value="InterPro"/>
</dbReference>
<dbReference type="SMART" id="SM00387">
    <property type="entry name" value="HATPase_c"/>
    <property type="match status" value="1"/>
</dbReference>
<dbReference type="Pfam" id="PF00512">
    <property type="entry name" value="HisKA"/>
    <property type="match status" value="1"/>
</dbReference>
<sequence length="1358" mass="155400">MCNKYFANMKFLSFLLLLMPLHFLSASNTNLAQINIINLNISSGLASNDVTCILQDELGFMWFGTTNGLCRYDGYQLKTYRSDYLSPSFFISNHILSMKRDNNGKFWIVTSKGITVFDPMIGQALPISIDTSKCGKISSLLITQQGDILLGTSNGLFLCNKLDYQVKFLIKADISSLYEDSRGYIWVGTWRNGFFTLNMQTMEVFNYDTICRNKDLRITSFAEDNNHRMWVSMWNNQGIMRLENPFDSHSSAYKFYYSSSKDGALPSDVIHELVYDSYYDELWVATARGLAVLSEPDSTNSFTVYDADELGGYEVWTIYSDRKNILWASASGGGINKLVKRKVPFVHNAISVGTADNTMVTALYEDESSIVWIGARLDILLLWDKETGKQYSYKEIDILRNISGNAVQSITKHQKTGDIWLGTRYDGIYIVKRNGTKPVSLIRLRDEYPDLININAIVQDTIGKMWIATEQGLFVGESINEQEYLIKPVAVLNNIISNKSIQTVLCDKGGIWIGTKDYGAFYLSLDGKLTDYNLANGKLNYDNVLCFYQDSNEQLWIGTQGGGLSKYSKVNDHFEMLENIQMFSNNIIYSIVEDKDRNLWMATGKGVICMSLVQENHAKLYTQSEGLVNAQFIKSTSLRLSNSEILFGGTNGIDCYIPSQNVLDSVIPKTAIVDVSIMNVPLQELIDKGQVDEKLLPPYTKELLLAYNQNNVQMSFSCLSYTNPQANRYAYRMMGVNKNWIYVDANNRYISYNNLDMGEYVFQVRSCNENSVWSQPVEMKLTIMPPPWLTWQAYVIYILVIGIITYMAFRIIRKRIRLQNALKIEQIEHKKSEEVNQTKLTFFTNISHELFTPLSVLQCSIDSLKQDGKADGQTLNIMRLNLKRLQRLLQQILEFRKAESGNLKLKVSYNNIVAFVKELCEENFYPLLQSKNITLNFQAEQDVIMAYFDVDKLDKIIYNLLSNALKYNYQNGMVLVSLSQMIQDNKKYFVLKVENTGDGIPENKIPLLFKRFYEGDYRKFKTKGTGIGLSLTKDLVELHHGTISVQSILNETTVFTVMIPSDKQSYAIEQIDEESEEIKNENLKKELDPITEETVIIEETNNERAHLLLVEDDMDLLAVMTKVLSKQFNVSTAVNGKIAIDILQEDQNIDAVITDYMMPEMNGVELCRIIRNDSALNHLPIVMLTAKTQTEYHLEGYDAGADVYITKPVEMVLLTAQIQVLITNRKLLIQQFRQQDNLDICDLDLSVFDRDFLDKAIAAIEQQMDNSEFSNEIFSEMMNMSQSTLYRKLKSLTGMSLNEFIRDIRIKKACMLLRHSDLRIAEIAYMVGFTDPKYFREIFKKKKGMTPKEYQESLKQSN</sequence>
<dbReference type="Proteomes" id="UP000260983">
    <property type="component" value="Unassembled WGS sequence"/>
</dbReference>
<dbReference type="InterPro" id="IPR018062">
    <property type="entry name" value="HTH_AraC-typ_CS"/>
</dbReference>
<evidence type="ECO:0000259" key="16">
    <source>
        <dbReference type="PROSITE" id="PS50109"/>
    </source>
</evidence>
<dbReference type="PROSITE" id="PS50110">
    <property type="entry name" value="RESPONSE_REGULATORY"/>
    <property type="match status" value="1"/>
</dbReference>
<dbReference type="Gene3D" id="3.40.50.2300">
    <property type="match status" value="1"/>
</dbReference>
<dbReference type="Gene3D" id="2.60.40.10">
    <property type="entry name" value="Immunoglobulins"/>
    <property type="match status" value="1"/>
</dbReference>
<keyword evidence="5" id="KW-0547">Nucleotide-binding</keyword>
<feature type="domain" description="HTH araC/xylS-type" evidence="15">
    <location>
        <begin position="1254"/>
        <end position="1353"/>
    </location>
</feature>
<dbReference type="SMART" id="SM00448">
    <property type="entry name" value="REC"/>
    <property type="match status" value="1"/>
</dbReference>
<keyword evidence="13" id="KW-1133">Transmembrane helix</keyword>
<dbReference type="InterPro" id="IPR003661">
    <property type="entry name" value="HisK_dim/P_dom"/>
</dbReference>
<dbReference type="SUPFAM" id="SSF47384">
    <property type="entry name" value="Homodimeric domain of signal transducing histidine kinase"/>
    <property type="match status" value="1"/>
</dbReference>
<dbReference type="Gene3D" id="3.30.565.10">
    <property type="entry name" value="Histidine kinase-like ATPase, C-terminal domain"/>
    <property type="match status" value="1"/>
</dbReference>
<dbReference type="InterPro" id="IPR004358">
    <property type="entry name" value="Sig_transdc_His_kin-like_C"/>
</dbReference>
<dbReference type="InterPro" id="IPR011110">
    <property type="entry name" value="Reg_prop"/>
</dbReference>
<dbReference type="InterPro" id="IPR036097">
    <property type="entry name" value="HisK_dim/P_sf"/>
</dbReference>
<dbReference type="FunFam" id="3.30.565.10:FF:000037">
    <property type="entry name" value="Hybrid sensor histidine kinase/response regulator"/>
    <property type="match status" value="1"/>
</dbReference>
<dbReference type="SUPFAM" id="SSF52172">
    <property type="entry name" value="CheY-like"/>
    <property type="match status" value="1"/>
</dbReference>
<keyword evidence="4" id="KW-0808">Transferase</keyword>
<evidence type="ECO:0000256" key="9">
    <source>
        <dbReference type="ARBA" id="ARBA00023015"/>
    </source>
</evidence>
<evidence type="ECO:0000256" key="3">
    <source>
        <dbReference type="ARBA" id="ARBA00022553"/>
    </source>
</evidence>
<feature type="domain" description="Response regulatory" evidence="17">
    <location>
        <begin position="1106"/>
        <end position="1222"/>
    </location>
</feature>
<evidence type="ECO:0000256" key="13">
    <source>
        <dbReference type="SAM" id="Phobius"/>
    </source>
</evidence>
<name>A0A3E5B614_9BACE</name>
<keyword evidence="11" id="KW-0804">Transcription</keyword>
<dbReference type="Pfam" id="PF07495">
    <property type="entry name" value="Y_Y_Y"/>
    <property type="match status" value="1"/>
</dbReference>
<accession>A0A3E5B614</accession>
<keyword evidence="9" id="KW-0805">Transcription regulation</keyword>
<dbReference type="GO" id="GO:0043565">
    <property type="term" value="F:sequence-specific DNA binding"/>
    <property type="evidence" value="ECO:0007669"/>
    <property type="project" value="InterPro"/>
</dbReference>
<dbReference type="EMBL" id="QSUL01000012">
    <property type="protein sequence ID" value="RGN32983.1"/>
    <property type="molecule type" value="Genomic_DNA"/>
</dbReference>
<dbReference type="SUPFAM" id="SSF63829">
    <property type="entry name" value="Calcium-dependent phosphotriesterase"/>
    <property type="match status" value="2"/>
</dbReference>
<dbReference type="Pfam" id="PF00072">
    <property type="entry name" value="Response_reg"/>
    <property type="match status" value="1"/>
</dbReference>
<feature type="signal peptide" evidence="14">
    <location>
        <begin position="1"/>
        <end position="32"/>
    </location>
</feature>
<dbReference type="EC" id="2.7.13.3" evidence="2"/>
<evidence type="ECO:0000256" key="4">
    <source>
        <dbReference type="ARBA" id="ARBA00022679"/>
    </source>
</evidence>
<dbReference type="PROSITE" id="PS01124">
    <property type="entry name" value="HTH_ARAC_FAMILY_2"/>
    <property type="match status" value="1"/>
</dbReference>
<evidence type="ECO:0000313" key="19">
    <source>
        <dbReference type="Proteomes" id="UP000260983"/>
    </source>
</evidence>
<dbReference type="InterPro" id="IPR018060">
    <property type="entry name" value="HTH_AraC"/>
</dbReference>
<dbReference type="Pfam" id="PF07494">
    <property type="entry name" value="Reg_prop"/>
    <property type="match status" value="4"/>
</dbReference>
<dbReference type="SMART" id="SM00342">
    <property type="entry name" value="HTH_ARAC"/>
    <property type="match status" value="1"/>
</dbReference>
<keyword evidence="7" id="KW-0067">ATP-binding</keyword>
<evidence type="ECO:0000256" key="1">
    <source>
        <dbReference type="ARBA" id="ARBA00000085"/>
    </source>
</evidence>
<evidence type="ECO:0000313" key="18">
    <source>
        <dbReference type="EMBL" id="RGN32983.1"/>
    </source>
</evidence>
<evidence type="ECO:0000256" key="7">
    <source>
        <dbReference type="ARBA" id="ARBA00022840"/>
    </source>
</evidence>
<dbReference type="InterPro" id="IPR003594">
    <property type="entry name" value="HATPase_dom"/>
</dbReference>
<keyword evidence="10" id="KW-0238">DNA-binding</keyword>
<evidence type="ECO:0000256" key="5">
    <source>
        <dbReference type="ARBA" id="ARBA00022741"/>
    </source>
</evidence>
<reference evidence="18 19" key="1">
    <citation type="submission" date="2018-08" db="EMBL/GenBank/DDBJ databases">
        <title>A genome reference for cultivated species of the human gut microbiota.</title>
        <authorList>
            <person name="Zou Y."/>
            <person name="Xue W."/>
            <person name="Luo G."/>
        </authorList>
    </citation>
    <scope>NUCLEOTIDE SEQUENCE [LARGE SCALE GENOMIC DNA]</scope>
    <source>
        <strain evidence="18 19">OM05-15BH</strain>
    </source>
</reference>
<dbReference type="InterPro" id="IPR005467">
    <property type="entry name" value="His_kinase_dom"/>
</dbReference>
<keyword evidence="13" id="KW-0812">Transmembrane</keyword>
<dbReference type="InterPro" id="IPR011006">
    <property type="entry name" value="CheY-like_superfamily"/>
</dbReference>
<dbReference type="Gene3D" id="2.130.10.10">
    <property type="entry name" value="YVTN repeat-like/Quinoprotein amine dehydrogenase"/>
    <property type="match status" value="2"/>
</dbReference>
<feature type="transmembrane region" description="Helical" evidence="13">
    <location>
        <begin position="788"/>
        <end position="809"/>
    </location>
</feature>
<dbReference type="GO" id="GO:0005524">
    <property type="term" value="F:ATP binding"/>
    <property type="evidence" value="ECO:0007669"/>
    <property type="project" value="UniProtKB-KW"/>
</dbReference>
<gene>
    <name evidence="18" type="ORF">DXB65_17320</name>
</gene>
<keyword evidence="14" id="KW-0732">Signal</keyword>
<dbReference type="Gene3D" id="1.10.10.60">
    <property type="entry name" value="Homeodomain-like"/>
    <property type="match status" value="2"/>
</dbReference>
<evidence type="ECO:0000256" key="11">
    <source>
        <dbReference type="ARBA" id="ARBA00023163"/>
    </source>
</evidence>
<dbReference type="CDD" id="cd17574">
    <property type="entry name" value="REC_OmpR"/>
    <property type="match status" value="1"/>
</dbReference>
<dbReference type="InterPro" id="IPR013783">
    <property type="entry name" value="Ig-like_fold"/>
</dbReference>
<feature type="chain" id="PRO_5017602536" description="histidine kinase" evidence="14">
    <location>
        <begin position="33"/>
        <end position="1358"/>
    </location>
</feature>
<dbReference type="SUPFAM" id="SSF55874">
    <property type="entry name" value="ATPase domain of HSP90 chaperone/DNA topoisomerase II/histidine kinase"/>
    <property type="match status" value="1"/>
</dbReference>
<proteinExistence type="predicted"/>
<keyword evidence="8" id="KW-0902">Two-component regulatory system</keyword>
<organism evidence="18 19">
    <name type="scientific">Bacteroides oleiciplenus</name>
    <dbReference type="NCBI Taxonomy" id="626931"/>
    <lineage>
        <taxon>Bacteria</taxon>
        <taxon>Pseudomonadati</taxon>
        <taxon>Bacteroidota</taxon>
        <taxon>Bacteroidia</taxon>
        <taxon>Bacteroidales</taxon>
        <taxon>Bacteroidaceae</taxon>
        <taxon>Bacteroides</taxon>
    </lineage>
</organism>
<dbReference type="CDD" id="cd00075">
    <property type="entry name" value="HATPase"/>
    <property type="match status" value="1"/>
</dbReference>
<keyword evidence="3 12" id="KW-0597">Phosphoprotein</keyword>
<dbReference type="GO" id="GO:0003700">
    <property type="term" value="F:DNA-binding transcription factor activity"/>
    <property type="evidence" value="ECO:0007669"/>
    <property type="project" value="InterPro"/>
</dbReference>
<dbReference type="Pfam" id="PF02518">
    <property type="entry name" value="HATPase_c"/>
    <property type="match status" value="1"/>
</dbReference>
<protein>
    <recommendedName>
        <fullName evidence="2">histidine kinase</fullName>
        <ecNumber evidence="2">2.7.13.3</ecNumber>
    </recommendedName>
</protein>
<comment type="caution">
    <text evidence="18">The sequence shown here is derived from an EMBL/GenBank/DDBJ whole genome shotgun (WGS) entry which is preliminary data.</text>
</comment>
<dbReference type="PROSITE" id="PS50109">
    <property type="entry name" value="HIS_KIN"/>
    <property type="match status" value="1"/>
</dbReference>
<dbReference type="SMART" id="SM00388">
    <property type="entry name" value="HisKA"/>
    <property type="match status" value="1"/>
</dbReference>
<evidence type="ECO:0000256" key="6">
    <source>
        <dbReference type="ARBA" id="ARBA00022777"/>
    </source>
</evidence>
<dbReference type="InterPro" id="IPR009057">
    <property type="entry name" value="Homeodomain-like_sf"/>
</dbReference>
<feature type="domain" description="Histidine kinase" evidence="16">
    <location>
        <begin position="845"/>
        <end position="1063"/>
    </location>
</feature>
<evidence type="ECO:0000256" key="12">
    <source>
        <dbReference type="PROSITE-ProRule" id="PRU00169"/>
    </source>
</evidence>
<evidence type="ECO:0000256" key="2">
    <source>
        <dbReference type="ARBA" id="ARBA00012438"/>
    </source>
</evidence>
<keyword evidence="13" id="KW-0472">Membrane</keyword>
<feature type="modified residue" description="4-aspartylphosphate" evidence="12">
    <location>
        <position position="1155"/>
    </location>
</feature>
<dbReference type="PROSITE" id="PS00041">
    <property type="entry name" value="HTH_ARAC_FAMILY_1"/>
    <property type="match status" value="1"/>
</dbReference>
<dbReference type="InterPro" id="IPR001789">
    <property type="entry name" value="Sig_transdc_resp-reg_receiver"/>
</dbReference>
<dbReference type="InterPro" id="IPR011123">
    <property type="entry name" value="Y_Y_Y"/>
</dbReference>
<dbReference type="InterPro" id="IPR015943">
    <property type="entry name" value="WD40/YVTN_repeat-like_dom_sf"/>
</dbReference>
<evidence type="ECO:0000259" key="17">
    <source>
        <dbReference type="PROSITE" id="PS50110"/>
    </source>
</evidence>
<dbReference type="Gene3D" id="1.10.287.130">
    <property type="match status" value="1"/>
</dbReference>
<dbReference type="InterPro" id="IPR036890">
    <property type="entry name" value="HATPase_C_sf"/>
</dbReference>
<dbReference type="PRINTS" id="PR00344">
    <property type="entry name" value="BCTRLSENSOR"/>
</dbReference>
<evidence type="ECO:0000259" key="15">
    <source>
        <dbReference type="PROSITE" id="PS01124"/>
    </source>
</evidence>
<dbReference type="SUPFAM" id="SSF46689">
    <property type="entry name" value="Homeodomain-like"/>
    <property type="match status" value="1"/>
</dbReference>
<evidence type="ECO:0000256" key="14">
    <source>
        <dbReference type="SAM" id="SignalP"/>
    </source>
</evidence>
<dbReference type="PANTHER" id="PTHR43547">
    <property type="entry name" value="TWO-COMPONENT HISTIDINE KINASE"/>
    <property type="match status" value="1"/>
</dbReference>
<evidence type="ECO:0000256" key="8">
    <source>
        <dbReference type="ARBA" id="ARBA00023012"/>
    </source>
</evidence>
<evidence type="ECO:0000256" key="10">
    <source>
        <dbReference type="ARBA" id="ARBA00023125"/>
    </source>
</evidence>
<dbReference type="PANTHER" id="PTHR43547:SF2">
    <property type="entry name" value="HYBRID SIGNAL TRANSDUCTION HISTIDINE KINASE C"/>
    <property type="match status" value="1"/>
</dbReference>
<keyword evidence="6 18" id="KW-0418">Kinase</keyword>
<dbReference type="CDD" id="cd00082">
    <property type="entry name" value="HisKA"/>
    <property type="match status" value="1"/>
</dbReference>